<organism evidence="2 3">
    <name type="scientific">Pseudobacteriovorax antillogorgiicola</name>
    <dbReference type="NCBI Taxonomy" id="1513793"/>
    <lineage>
        <taxon>Bacteria</taxon>
        <taxon>Pseudomonadati</taxon>
        <taxon>Bdellovibrionota</taxon>
        <taxon>Oligoflexia</taxon>
        <taxon>Oligoflexales</taxon>
        <taxon>Pseudobacteriovoracaceae</taxon>
        <taxon>Pseudobacteriovorax</taxon>
    </lineage>
</organism>
<dbReference type="GO" id="GO:0005886">
    <property type="term" value="C:plasma membrane"/>
    <property type="evidence" value="ECO:0007669"/>
    <property type="project" value="InterPro"/>
</dbReference>
<dbReference type="STRING" id="1513793.SAMN06296036_101450"/>
<evidence type="ECO:0000256" key="1">
    <source>
        <dbReference type="SAM" id="Phobius"/>
    </source>
</evidence>
<reference evidence="3" key="1">
    <citation type="submission" date="2017-04" db="EMBL/GenBank/DDBJ databases">
        <authorList>
            <person name="Varghese N."/>
            <person name="Submissions S."/>
        </authorList>
    </citation>
    <scope>NUCLEOTIDE SEQUENCE [LARGE SCALE GENOMIC DNA]</scope>
    <source>
        <strain evidence="3">RKEM611</strain>
    </source>
</reference>
<dbReference type="InterPro" id="IPR010664">
    <property type="entry name" value="LipoPS_assembly_LptC-rel"/>
</dbReference>
<dbReference type="Pfam" id="PF06835">
    <property type="entry name" value="LptC"/>
    <property type="match status" value="1"/>
</dbReference>
<sequence length="196" mass="22327">MGKNVVTVIFLVISSLALWVFLSREDRTLRDQVDPDAKQPRIILEEFTLYRYKKHEVQSTLTGRMAHFREPNILEVYGDIRGLRHNTEKREHFAAESATVYFNSNGIVQLMKNSEVKRCEVENNVQVGSRDSVIQTQYAQYFGAEQILRSDVPVQFTGPNSQFAGQGGFQYDIKTEDLDLIGPIEGTLQSEAIPNL</sequence>
<name>A0A1Y6B4E8_9BACT</name>
<dbReference type="RefSeq" id="WP_165931677.1">
    <property type="nucleotide sequence ID" value="NZ_FWZT01000001.1"/>
</dbReference>
<dbReference type="NCBIfam" id="TIGR04409">
    <property type="entry name" value="LptC_YrbK"/>
    <property type="match status" value="1"/>
</dbReference>
<proteinExistence type="predicted"/>
<evidence type="ECO:0000313" key="3">
    <source>
        <dbReference type="Proteomes" id="UP000192907"/>
    </source>
</evidence>
<dbReference type="Gene3D" id="2.60.450.10">
    <property type="entry name" value="Lipopolysaccharide (LPS) transport protein A like domain"/>
    <property type="match status" value="1"/>
</dbReference>
<dbReference type="EMBL" id="FWZT01000001">
    <property type="protein sequence ID" value="SME91349.1"/>
    <property type="molecule type" value="Genomic_DNA"/>
</dbReference>
<keyword evidence="3" id="KW-1185">Reference proteome</keyword>
<dbReference type="InterPro" id="IPR026265">
    <property type="entry name" value="LptC"/>
</dbReference>
<protein>
    <submittedName>
        <fullName evidence="2">LPS export ABC transporter protein LptC</fullName>
    </submittedName>
</protein>
<feature type="transmembrane region" description="Helical" evidence="1">
    <location>
        <begin position="6"/>
        <end position="22"/>
    </location>
</feature>
<dbReference type="AlphaFoldDB" id="A0A1Y6B4E8"/>
<dbReference type="GO" id="GO:0015221">
    <property type="term" value="F:lipopolysaccharide transmembrane transporter activity"/>
    <property type="evidence" value="ECO:0007669"/>
    <property type="project" value="InterPro"/>
</dbReference>
<accession>A0A1Y6B4E8</accession>
<gene>
    <name evidence="2" type="ORF">SAMN06296036_101450</name>
</gene>
<evidence type="ECO:0000313" key="2">
    <source>
        <dbReference type="EMBL" id="SME91349.1"/>
    </source>
</evidence>
<dbReference type="Proteomes" id="UP000192907">
    <property type="component" value="Unassembled WGS sequence"/>
</dbReference>
<keyword evidence="1" id="KW-0472">Membrane</keyword>
<keyword evidence="1" id="KW-1133">Transmembrane helix</keyword>
<keyword evidence="1" id="KW-0812">Transmembrane</keyword>